<keyword evidence="2" id="KW-1185">Reference proteome</keyword>
<evidence type="ECO:0000313" key="1">
    <source>
        <dbReference type="EMBL" id="KDR95552.1"/>
    </source>
</evidence>
<dbReference type="RefSeq" id="WP_038263887.1">
    <property type="nucleotide sequence ID" value="NZ_FSRH01000006.1"/>
</dbReference>
<dbReference type="PANTHER" id="PTHR36441">
    <property type="entry name" value="HYPOTHETICAL CYTOSOLIC PROTEIN"/>
    <property type="match status" value="1"/>
</dbReference>
<dbReference type="Proteomes" id="UP000027946">
    <property type="component" value="Unassembled WGS sequence"/>
</dbReference>
<dbReference type="SUPFAM" id="SSF103007">
    <property type="entry name" value="Hypothetical protein TT1725"/>
    <property type="match status" value="1"/>
</dbReference>
<dbReference type="PANTHER" id="PTHR36441:SF1">
    <property type="entry name" value="DUF503 DOMAIN-CONTAINING PROTEIN"/>
    <property type="match status" value="1"/>
</dbReference>
<sequence>MFVGVCTLELYIFSTNSLKQKRHVIKSIIERLKSRYNISIAEVEDNDKWQKSTIGFSCVSNSKKIVNDTINKVIGFIDNDERVEITNIDMEIW</sequence>
<protein>
    <recommendedName>
        <fullName evidence="3">DUF503 domain-containing protein</fullName>
    </recommendedName>
</protein>
<gene>
    <name evidence="1" type="ORF">CLIT_10c02790</name>
</gene>
<accession>A0A069RMZ5</accession>
<dbReference type="OrthoDB" id="9809023at2"/>
<dbReference type="InterPro" id="IPR036746">
    <property type="entry name" value="TT1725-like_sf"/>
</dbReference>
<comment type="caution">
    <text evidence="1">The sequence shown here is derived from an EMBL/GenBank/DDBJ whole genome shotgun (WGS) entry which is preliminary data.</text>
</comment>
<dbReference type="Pfam" id="PF04456">
    <property type="entry name" value="DUF503"/>
    <property type="match status" value="1"/>
</dbReference>
<dbReference type="AlphaFoldDB" id="A0A069RMZ5"/>
<dbReference type="STRING" id="1121324.CLIT_10c02790"/>
<dbReference type="Gene3D" id="3.30.70.1120">
    <property type="entry name" value="TT1725-like"/>
    <property type="match status" value="1"/>
</dbReference>
<dbReference type="EMBL" id="JJMM01000010">
    <property type="protein sequence ID" value="KDR95552.1"/>
    <property type="molecule type" value="Genomic_DNA"/>
</dbReference>
<evidence type="ECO:0008006" key="3">
    <source>
        <dbReference type="Google" id="ProtNLM"/>
    </source>
</evidence>
<evidence type="ECO:0000313" key="2">
    <source>
        <dbReference type="Proteomes" id="UP000027946"/>
    </source>
</evidence>
<reference evidence="1 2" key="1">
    <citation type="submission" date="2014-03" db="EMBL/GenBank/DDBJ databases">
        <title>Genome sequence of Clostridium litorale W6, DSM 5388.</title>
        <authorList>
            <person name="Poehlein A."/>
            <person name="Jagirdar A."/>
            <person name="Khonsari B."/>
            <person name="Chibani C.M."/>
            <person name="Gutierrez Gutierrez D.A."/>
            <person name="Davydova E."/>
            <person name="Alghaithi H.S."/>
            <person name="Nair K.P."/>
            <person name="Dhamotharan K."/>
            <person name="Chandran L."/>
            <person name="G W."/>
            <person name="Daniel R."/>
        </authorList>
    </citation>
    <scope>NUCLEOTIDE SEQUENCE [LARGE SCALE GENOMIC DNA]</scope>
    <source>
        <strain evidence="1 2">W6</strain>
    </source>
</reference>
<organism evidence="1 2">
    <name type="scientific">Peptoclostridium litorale DSM 5388</name>
    <dbReference type="NCBI Taxonomy" id="1121324"/>
    <lineage>
        <taxon>Bacteria</taxon>
        <taxon>Bacillati</taxon>
        <taxon>Bacillota</taxon>
        <taxon>Clostridia</taxon>
        <taxon>Peptostreptococcales</taxon>
        <taxon>Peptoclostridiaceae</taxon>
        <taxon>Peptoclostridium</taxon>
    </lineage>
</organism>
<dbReference type="InterPro" id="IPR007546">
    <property type="entry name" value="DUF503"/>
</dbReference>
<name>A0A069RMZ5_PEPLI</name>
<dbReference type="eggNOG" id="COG1550">
    <property type="taxonomic scope" value="Bacteria"/>
</dbReference>
<proteinExistence type="predicted"/>